<keyword evidence="8" id="KW-0406">Ion transport</keyword>
<feature type="transmembrane region" description="Helical" evidence="8">
    <location>
        <begin position="94"/>
        <end position="115"/>
    </location>
</feature>
<dbReference type="RefSeq" id="XP_002108742.1">
    <property type="nucleotide sequence ID" value="XM_002108706.1"/>
</dbReference>
<evidence type="ECO:0000256" key="3">
    <source>
        <dbReference type="ARBA" id="ARBA00022475"/>
    </source>
</evidence>
<dbReference type="Pfam" id="PF03137">
    <property type="entry name" value="OATP"/>
    <property type="match status" value="1"/>
</dbReference>
<dbReference type="GO" id="GO:0005886">
    <property type="term" value="C:plasma membrane"/>
    <property type="evidence" value="ECO:0007669"/>
    <property type="project" value="UniProtKB-SubCell"/>
</dbReference>
<feature type="transmembrane region" description="Helical" evidence="8">
    <location>
        <begin position="626"/>
        <end position="652"/>
    </location>
</feature>
<evidence type="ECO:0000256" key="6">
    <source>
        <dbReference type="ARBA" id="ARBA00023136"/>
    </source>
</evidence>
<dbReference type="GO" id="GO:0006811">
    <property type="term" value="P:monoatomic ion transport"/>
    <property type="evidence" value="ECO:0007669"/>
    <property type="project" value="UniProtKB-KW"/>
</dbReference>
<keyword evidence="11" id="KW-1185">Reference proteome</keyword>
<keyword evidence="6 8" id="KW-0472">Membrane</keyword>
<dbReference type="InterPro" id="IPR004156">
    <property type="entry name" value="OATP"/>
</dbReference>
<dbReference type="InterPro" id="IPR036259">
    <property type="entry name" value="MFS_trans_sf"/>
</dbReference>
<dbReference type="SUPFAM" id="SSF100895">
    <property type="entry name" value="Kazal-type serine protease inhibitors"/>
    <property type="match status" value="1"/>
</dbReference>
<keyword evidence="4 8" id="KW-0812">Transmembrane</keyword>
<comment type="subcellular location">
    <subcellularLocation>
        <location evidence="1 8">Cell membrane</location>
        <topology evidence="1 8">Multi-pass membrane protein</topology>
    </subcellularLocation>
</comment>
<dbReference type="PhylomeDB" id="B3RLH8"/>
<dbReference type="InterPro" id="IPR002350">
    <property type="entry name" value="Kazal_dom"/>
</dbReference>
<keyword evidence="7" id="KW-1015">Disulfide bond</keyword>
<evidence type="ECO:0000259" key="9">
    <source>
        <dbReference type="PROSITE" id="PS51465"/>
    </source>
</evidence>
<evidence type="ECO:0000313" key="11">
    <source>
        <dbReference type="Proteomes" id="UP000009022"/>
    </source>
</evidence>
<dbReference type="Gene3D" id="1.20.1250.20">
    <property type="entry name" value="MFS general substrate transporter like domains"/>
    <property type="match status" value="1"/>
</dbReference>
<feature type="domain" description="Kazal-like" evidence="9">
    <location>
        <begin position="454"/>
        <end position="511"/>
    </location>
</feature>
<gene>
    <name evidence="10" type="ORF">TRIADDRAFT_18955</name>
</gene>
<feature type="transmembrane region" description="Helical" evidence="8">
    <location>
        <begin position="53"/>
        <end position="74"/>
    </location>
</feature>
<feature type="transmembrane region" description="Helical" evidence="8">
    <location>
        <begin position="575"/>
        <end position="600"/>
    </location>
</feature>
<proteinExistence type="inferred from homology"/>
<evidence type="ECO:0000256" key="1">
    <source>
        <dbReference type="ARBA" id="ARBA00004651"/>
    </source>
</evidence>
<evidence type="ECO:0000256" key="2">
    <source>
        <dbReference type="ARBA" id="ARBA00009657"/>
    </source>
</evidence>
<evidence type="ECO:0000256" key="4">
    <source>
        <dbReference type="ARBA" id="ARBA00022692"/>
    </source>
</evidence>
<dbReference type="PROSITE" id="PS51465">
    <property type="entry name" value="KAZAL_2"/>
    <property type="match status" value="1"/>
</dbReference>
<keyword evidence="3" id="KW-1003">Cell membrane</keyword>
<feature type="transmembrane region" description="Helical" evidence="8">
    <location>
        <begin position="338"/>
        <end position="362"/>
    </location>
</feature>
<comment type="similarity">
    <text evidence="2 8">Belongs to the organo anion transporter (TC 2.A.60) family.</text>
</comment>
<evidence type="ECO:0000256" key="8">
    <source>
        <dbReference type="RuleBase" id="RU362056"/>
    </source>
</evidence>
<dbReference type="SUPFAM" id="SSF103473">
    <property type="entry name" value="MFS general substrate transporter"/>
    <property type="match status" value="1"/>
</dbReference>
<dbReference type="PANTHER" id="PTHR11388:SF100">
    <property type="entry name" value="SOLUTE CARRIER ORGANIC ANION TRANSPORTER FAMILY MEMBER 4A1"/>
    <property type="match status" value="1"/>
</dbReference>
<evidence type="ECO:0000313" key="10">
    <source>
        <dbReference type="EMBL" id="EDV29540.1"/>
    </source>
</evidence>
<feature type="transmembrane region" description="Helical" evidence="8">
    <location>
        <begin position="185"/>
        <end position="211"/>
    </location>
</feature>
<dbReference type="GO" id="GO:0055085">
    <property type="term" value="P:transmembrane transport"/>
    <property type="evidence" value="ECO:0007669"/>
    <property type="project" value="InterPro"/>
</dbReference>
<accession>B3RLH8</accession>
<reference evidence="10 11" key="1">
    <citation type="journal article" date="2008" name="Nature">
        <title>The Trichoplax genome and the nature of placozoans.</title>
        <authorList>
            <person name="Srivastava M."/>
            <person name="Begovic E."/>
            <person name="Chapman J."/>
            <person name="Putnam N.H."/>
            <person name="Hellsten U."/>
            <person name="Kawashima T."/>
            <person name="Kuo A."/>
            <person name="Mitros T."/>
            <person name="Salamov A."/>
            <person name="Carpenter M.L."/>
            <person name="Signorovitch A.Y."/>
            <person name="Moreno M.A."/>
            <person name="Kamm K."/>
            <person name="Grimwood J."/>
            <person name="Schmutz J."/>
            <person name="Shapiro H."/>
            <person name="Grigoriev I.V."/>
            <person name="Buss L.W."/>
            <person name="Schierwater B."/>
            <person name="Dellaporta S.L."/>
            <person name="Rokhsar D.S."/>
        </authorList>
    </citation>
    <scope>NUCLEOTIDE SEQUENCE [LARGE SCALE GENOMIC DNA]</scope>
    <source>
        <strain evidence="10 11">Grell-BS-1999</strain>
    </source>
</reference>
<dbReference type="OMA" id="EWFILAS"/>
<name>B3RLH8_TRIAD</name>
<feature type="transmembrane region" description="Helical" evidence="8">
    <location>
        <begin position="409"/>
        <end position="430"/>
    </location>
</feature>
<feature type="transmembrane region" description="Helical" evidence="8">
    <location>
        <begin position="223"/>
        <end position="250"/>
    </location>
</feature>
<dbReference type="KEGG" id="tad:TRIADDRAFT_18955"/>
<dbReference type="OrthoDB" id="5062115at2759"/>
<dbReference type="InterPro" id="IPR036058">
    <property type="entry name" value="Kazal_dom_sf"/>
</dbReference>
<dbReference type="InParanoid" id="B3RLH8"/>
<dbReference type="FunFam" id="1.20.1250.20:FF:000507">
    <property type="entry name" value="Solute carrier organic anion transporter family member"/>
    <property type="match status" value="1"/>
</dbReference>
<keyword evidence="8" id="KW-0813">Transport</keyword>
<dbReference type="CDD" id="cd17336">
    <property type="entry name" value="MFS_SLCO_OATP"/>
    <property type="match status" value="1"/>
</dbReference>
<dbReference type="eggNOG" id="KOG3626">
    <property type="taxonomic scope" value="Eukaryota"/>
</dbReference>
<feature type="transmembrane region" description="Helical" evidence="8">
    <location>
        <begin position="122"/>
        <end position="143"/>
    </location>
</feature>
<evidence type="ECO:0000256" key="5">
    <source>
        <dbReference type="ARBA" id="ARBA00022989"/>
    </source>
</evidence>
<dbReference type="HOGENOM" id="CLU_008954_1_2_1"/>
<keyword evidence="5 8" id="KW-1133">Transmembrane helix</keyword>
<dbReference type="EMBL" id="DS985241">
    <property type="protein sequence ID" value="EDV29540.1"/>
    <property type="molecule type" value="Genomic_DNA"/>
</dbReference>
<dbReference type="Proteomes" id="UP000009022">
    <property type="component" value="Unassembled WGS sequence"/>
</dbReference>
<feature type="transmembrane region" description="Helical" evidence="8">
    <location>
        <begin position="534"/>
        <end position="554"/>
    </location>
</feature>
<dbReference type="AlphaFoldDB" id="B3RLH8"/>
<evidence type="ECO:0000256" key="7">
    <source>
        <dbReference type="ARBA" id="ARBA00023157"/>
    </source>
</evidence>
<dbReference type="GeneID" id="6749956"/>
<protein>
    <recommendedName>
        <fullName evidence="8">Solute carrier organic anion transporter family member</fullName>
    </recommendedName>
</protein>
<sequence>MSNSNGAQNDHQQADDDNDDILHFEESIKVIKHGYFGWGSFHPTWLQCCNHRWWLLLFIFLYGFFAEVLVSGFTASVVSSLEKRFILTSAEVGALPACSEVSAAIIGFIASYYAGLRHKGRFLSIGALVVGIGSIIFALPHFFVGPYQPIITTSNYTDLCIDKPDSFADQVCNINAGVPTSSRRFYPIFIISQLIMGAGYNLLWNIGYAYIDENVHPLSSAMYLAIMSSVTAIGPSLGFIIAATILQIYVDTPKSAPIGMTPFDPRWIGAWWICFLSMGIILVLISIPLFAFPKYLPGFEKYKALRKDMAGKNARIDHEYGIKTKNIFKAIKALVTNVPYMLIVAGNSFEYILVSGFGYFLVKIIETRFYMPAYQASLTTGYIALASGTAGIILSGIIMKFLKMNGVAAIKLTWIISIADAIVVLTYFVYCGDLPFAGVNRNYPDNPLSTPTTPNLMSSCNSNCMCNGVKYNPICGIDGVSFYSPCHAGCSSSAFNPEYYTNMYLDCSCVNKTTIPLRPYDALGGLCRKSCQELIPFLVGLTISLTIMSAKIVPITEAMMRQEFLFIVSESQRSFAVGFSWVFLRLVASLPAPILVGAFIDQACVFWDSNCSNKVSVCLVYDNKAIMYYISGISLFIKIASTICFFASWIFYKKDHSKPYEHDCSPEISSAKKDLGQTATSANFI</sequence>
<feature type="transmembrane region" description="Helical" evidence="8">
    <location>
        <begin position="382"/>
        <end position="402"/>
    </location>
</feature>
<dbReference type="PANTHER" id="PTHR11388">
    <property type="entry name" value="ORGANIC ANION TRANSPORTER"/>
    <property type="match status" value="1"/>
</dbReference>
<dbReference type="Pfam" id="PF07648">
    <property type="entry name" value="Kazal_2"/>
    <property type="match status" value="1"/>
</dbReference>
<organism evidence="10 11">
    <name type="scientific">Trichoplax adhaerens</name>
    <name type="common">Trichoplax reptans</name>
    <dbReference type="NCBI Taxonomy" id="10228"/>
    <lineage>
        <taxon>Eukaryota</taxon>
        <taxon>Metazoa</taxon>
        <taxon>Placozoa</taxon>
        <taxon>Uniplacotomia</taxon>
        <taxon>Trichoplacea</taxon>
        <taxon>Trichoplacidae</taxon>
        <taxon>Trichoplax</taxon>
    </lineage>
</organism>
<dbReference type="NCBIfam" id="TIGR00805">
    <property type="entry name" value="oat"/>
    <property type="match status" value="1"/>
</dbReference>
<dbReference type="CTD" id="6749956"/>
<feature type="transmembrane region" description="Helical" evidence="8">
    <location>
        <begin position="270"/>
        <end position="292"/>
    </location>
</feature>